<reference evidence="3" key="5">
    <citation type="submission" date="2025-09" db="UniProtKB">
        <authorList>
            <consortium name="Ensembl"/>
        </authorList>
    </citation>
    <scope>IDENTIFICATION</scope>
</reference>
<evidence type="ECO:0007829" key="6">
    <source>
        <dbReference type="ProteomicsDB" id="A0A8V8TQA8"/>
    </source>
</evidence>
<name>A0A8V8TQA8_HUMAN</name>
<feature type="region of interest" description="Disordered" evidence="1">
    <location>
        <begin position="160"/>
        <end position="212"/>
    </location>
</feature>
<reference evidence="3 4" key="1">
    <citation type="journal article" date="2001" name="Nature">
        <title>Initial sequencing and analysis of the human genome.</title>
        <authorList>
            <consortium name="International Human Genome Sequencing Consortium"/>
            <person name="Lander E.S."/>
            <person name="Linton L.M."/>
            <person name="Birren B."/>
            <person name="Nusbaum C."/>
            <person name="Zody M.C."/>
            <person name="Baldwin J."/>
            <person name="Devon K."/>
            <person name="Dewar K."/>
            <person name="Doyle M."/>
            <person name="FitzHugh W."/>
            <person name="Funke R."/>
            <person name="Gage D."/>
            <person name="Harris K."/>
            <person name="Heaford A."/>
            <person name="Howland J."/>
            <person name="Kann L."/>
            <person name="Lehoczky J."/>
            <person name="LeVine R."/>
            <person name="McEwan P."/>
            <person name="McKernan K."/>
            <person name="Meldrim J."/>
            <person name="Mesirov J.P."/>
            <person name="Miranda C."/>
            <person name="Morris W."/>
            <person name="Naylor J."/>
            <person name="Raymond C."/>
            <person name="Rosetti M."/>
            <person name="Santos R."/>
            <person name="Sheridan A."/>
            <person name="Sougnez C."/>
            <person name="Stange-Thomann N."/>
            <person name="Stojanovic N."/>
            <person name="Subramanian A."/>
            <person name="Wyman D."/>
            <person name="Rogers J."/>
            <person name="Sulston J."/>
            <person name="Ainscough R."/>
            <person name="Beck S."/>
            <person name="Bentley D."/>
            <person name="Burton J."/>
            <person name="Clee C."/>
            <person name="Carter N."/>
            <person name="Coulson A."/>
            <person name="Deadman R."/>
            <person name="Deloukas P."/>
            <person name="Dunham A."/>
            <person name="Dunham I."/>
            <person name="Durbin R."/>
            <person name="French L."/>
            <person name="Grafham D."/>
            <person name="Gregory S."/>
            <person name="Hubbard T."/>
            <person name="Humphray S."/>
            <person name="Hunt A."/>
            <person name="Jones M."/>
            <person name="Lloyd C."/>
            <person name="McMurray A."/>
            <person name="Matthews L."/>
            <person name="Mercer S."/>
            <person name="Milne S."/>
            <person name="Mullikin J.C."/>
            <person name="Mungall A."/>
            <person name="Plumb R."/>
            <person name="Ross M."/>
            <person name="Shownkeen R."/>
            <person name="Sims S."/>
            <person name="Waterston R.H."/>
            <person name="Wilson R.K."/>
            <person name="Hillier L.W."/>
            <person name="McPherson J.D."/>
            <person name="Marra M.A."/>
            <person name="Mardis E.R."/>
            <person name="Fulton L.A."/>
            <person name="Chinwalla A.T."/>
            <person name="Pepin K.H."/>
            <person name="Gish W.R."/>
            <person name="Chissoe S.L."/>
            <person name="Wendl M.C."/>
            <person name="Delehaunty K.D."/>
            <person name="Miner T.L."/>
            <person name="Delehaunty A."/>
            <person name="Kramer J.B."/>
            <person name="Cook L.L."/>
            <person name="Fulton R.S."/>
            <person name="Johnson D.L."/>
            <person name="Minx P.J."/>
            <person name="Clifton S.W."/>
            <person name="Hawkins T."/>
            <person name="Branscomb E."/>
            <person name="Predki P."/>
            <person name="Richardson P."/>
            <person name="Wenning S."/>
            <person name="Slezak T."/>
            <person name="Doggett N."/>
            <person name="Cheng J.F."/>
            <person name="Olsen A."/>
            <person name="Lucas S."/>
            <person name="Elkin C."/>
            <person name="Uberbacher E."/>
            <person name="Frazier M."/>
            <person name="Gibbs R.A."/>
            <person name="Muzny D.M."/>
            <person name="Scherer S.E."/>
            <person name="Bouck J.B."/>
            <person name="Sodergren E.J."/>
            <person name="Worley K.C."/>
            <person name="Rives C.M."/>
            <person name="Gorrell J.H."/>
            <person name="Metzker M.L."/>
            <person name="Naylor S.L."/>
            <person name="Kucherlapati R.S."/>
            <person name="Nelson D.L."/>
            <person name="Weinstock G.M."/>
            <person name="Sakaki Y."/>
            <person name="Fujiyama A."/>
            <person name="Hattori M."/>
            <person name="Yada T."/>
            <person name="Toyoda A."/>
            <person name="Itoh T."/>
            <person name="Kawagoe C."/>
            <person name="Watanabe H."/>
            <person name="Totoki Y."/>
            <person name="Taylor T."/>
            <person name="Weissenbach J."/>
            <person name="Heilig R."/>
            <person name="Saurin W."/>
            <person name="Artiguenave F."/>
            <person name="Brottier P."/>
            <person name="Bruls T."/>
            <person name="Pelletier E."/>
            <person name="Robert C."/>
            <person name="Wincker P."/>
            <person name="Smith D.R."/>
            <person name="Doucette-Stamm L."/>
            <person name="Rubenfield M."/>
            <person name="Weinstock K."/>
            <person name="Lee H.M."/>
            <person name="Dubois J."/>
            <person name="Rosenthal A."/>
            <person name="Platzer M."/>
            <person name="Nyakatura G."/>
            <person name="Taudien S."/>
            <person name="Rump A."/>
            <person name="Yang H."/>
            <person name="Yu J."/>
            <person name="Wang J."/>
            <person name="Huang G."/>
            <person name="Gu J."/>
            <person name="Hood L."/>
            <person name="Rowen L."/>
            <person name="Madan A."/>
            <person name="Qin S."/>
            <person name="Davis R.W."/>
            <person name="Federspiel N.A."/>
            <person name="Abola A.P."/>
            <person name="Proctor M.J."/>
            <person name="Myers R.M."/>
            <person name="Schmutz J."/>
            <person name="Dickson M."/>
            <person name="Grimwood J."/>
            <person name="Cox D.R."/>
            <person name="Olson M.V."/>
            <person name="Kaul R."/>
            <person name="Raymond C."/>
            <person name="Shimizu N."/>
            <person name="Kawasaki K."/>
            <person name="Minoshima S."/>
            <person name="Evans G.A."/>
            <person name="Athanasiou M."/>
            <person name="Schultz R."/>
            <person name="Roe B.A."/>
            <person name="Chen F."/>
            <person name="Pan H."/>
            <person name="Ramser J."/>
            <person name="Lehrach H."/>
            <person name="Reinhardt R."/>
            <person name="McCombie W.R."/>
            <person name="de la Bastide M."/>
            <person name="Dedhia N."/>
            <person name="Blocker H."/>
            <person name="Hornischer K."/>
            <person name="Nordsiek G."/>
            <person name="Agarwala R."/>
            <person name="Aravind L."/>
            <person name="Bailey J.A."/>
            <person name="Bateman A."/>
            <person name="Batzoglou S."/>
            <person name="Birney E."/>
            <person name="Bork P."/>
            <person name="Brown D.G."/>
            <person name="Burge C.B."/>
            <person name="Cerutti L."/>
            <person name="Chen H.C."/>
            <person name="Church D."/>
            <person name="Clamp M."/>
            <person name="Copley R.R."/>
            <person name="Doerks T."/>
            <person name="Eddy S.R."/>
            <person name="Eichler E.E."/>
            <person name="Furey T.S."/>
            <person name="Galagan J."/>
            <person name="Gilbert J.G."/>
            <person name="Harmon C."/>
            <person name="Hayashizaki Y."/>
            <person name="Haussler D."/>
            <person name="Hermjakob H."/>
            <person name="Hokamp K."/>
            <person name="Jang W."/>
            <person name="Johnson L.S."/>
            <person name="Jones T.A."/>
            <person name="Kasif S."/>
            <person name="Kaspryzk A."/>
            <person name="Kennedy S."/>
            <person name="Kent W.J."/>
            <person name="Kitts P."/>
            <person name="Koonin E.V."/>
            <person name="Korf I."/>
            <person name="Kulp D."/>
            <person name="Lancet D."/>
            <person name="Lowe T.M."/>
            <person name="McLysaght A."/>
            <person name="Mikkelsen T."/>
            <person name="Moran J.V."/>
            <person name="Mulder N."/>
            <person name="Pollara V.J."/>
            <person name="Ponting C.P."/>
            <person name="Schuler G."/>
            <person name="Schultz J."/>
            <person name="Slater G."/>
            <person name="Smit A.F."/>
            <person name="Stupka E."/>
            <person name="Szustakowski J."/>
            <person name="Thierry-Mieg D."/>
            <person name="Thierry-Mieg J."/>
            <person name="Wagner L."/>
            <person name="Wallis J."/>
            <person name="Wheeler R."/>
            <person name="Williams A."/>
            <person name="Wolf Y.I."/>
            <person name="Wolfe K.H."/>
            <person name="Yang S.P."/>
            <person name="Yeh R.F."/>
            <person name="Collins F."/>
            <person name="Guyer M.S."/>
            <person name="Peterson J."/>
            <person name="Felsenfeld A."/>
            <person name="Wetterstrand K.A."/>
            <person name="Patrinos A."/>
            <person name="Morgan M.J."/>
            <person name="de Jong P."/>
            <person name="Catanese J.J."/>
            <person name="Osoegawa K."/>
            <person name="Shizuya H."/>
            <person name="Choi S."/>
            <person name="Chen Y.J."/>
        </authorList>
    </citation>
    <scope>NUCLEOTIDE SEQUENCE [LARGE SCALE GENOMIC DNA]</scope>
</reference>
<dbReference type="CDD" id="cd08320">
    <property type="entry name" value="Pyrin_NALPs"/>
    <property type="match status" value="1"/>
</dbReference>
<dbReference type="GeneTree" id="ENSGT00940000162176"/>
<dbReference type="InterPro" id="IPR004020">
    <property type="entry name" value="DAPIN"/>
</dbReference>
<dbReference type="HGNC" id="HGNC:14374">
    <property type="gene designation" value="NLRP1"/>
</dbReference>
<dbReference type="EMBL" id="AC055839">
    <property type="status" value="NOT_ANNOTATED_CDS"/>
    <property type="molecule type" value="Genomic_DNA"/>
</dbReference>
<feature type="domain" description="Pyrin" evidence="2">
    <location>
        <begin position="1"/>
        <end position="92"/>
    </location>
</feature>
<feature type="region of interest" description="Disordered" evidence="1">
    <location>
        <begin position="90"/>
        <end position="113"/>
    </location>
</feature>
<proteinExistence type="evidence at protein level"/>
<dbReference type="Ensembl" id="ENST00000699626.1">
    <property type="protein sequence ID" value="ENSP00000514485.1"/>
    <property type="gene ID" value="ENSG00000091592.17"/>
</dbReference>
<gene>
    <name evidence="3" type="primary">NLRP1</name>
</gene>
<sequence length="247" mass="26785">MAGGAWGRLACYLEFLKKEELKEFQLLLANKAHSRSSSGETPAQPEKTSGMEVASYLVAQYGEQRAWDLALHTWEQMGLRSLCAQAQEGAGHSPSFPYSPSEPHLGSPSQPTSTAVLMPWIHELPAGCTQGSERRVLRQLPDTSGRRWREISASLLYQALPSSPDHESPSQESPNAPTSTAVLGSWGSPPQPSLAPREQEAPGTQWPLDETSGIYYTGETLLSSWRGGEVGEANVWTKSPLGTRLAG</sequence>
<keyword evidence="5 6" id="KW-1267">Proteomics identification</keyword>
<reference evidence="3 4" key="2">
    <citation type="journal article" date="2004" name="Nature">
        <title>Finishing the euchromatic sequence of the human genome.</title>
        <authorList>
            <consortium name="International Human Genome Sequencing Consortium"/>
        </authorList>
    </citation>
    <scope>NUCLEOTIDE SEQUENCE [LARGE SCALE GENOMIC DNA]</scope>
</reference>
<evidence type="ECO:0000313" key="3">
    <source>
        <dbReference type="Ensembl" id="ENSP00000514485.1"/>
    </source>
</evidence>
<evidence type="ECO:0007829" key="5">
    <source>
        <dbReference type="PeptideAtlas" id="A0A8V8TQA8"/>
    </source>
</evidence>
<dbReference type="SMR" id="A0A8V8TQA8"/>
<dbReference type="FunFam" id="1.10.533.10:FF:000049">
    <property type="entry name" value="NLR family pyrin domain containing 1"/>
    <property type="match status" value="1"/>
</dbReference>
<evidence type="ECO:0000313" key="4">
    <source>
        <dbReference type="Proteomes" id="UP000005640"/>
    </source>
</evidence>
<keyword evidence="4" id="KW-1185">Reference proteome</keyword>
<dbReference type="PROSITE" id="PS50824">
    <property type="entry name" value="DAPIN"/>
    <property type="match status" value="1"/>
</dbReference>
<dbReference type="Gene3D" id="1.10.533.10">
    <property type="entry name" value="Death Domain, Fas"/>
    <property type="match status" value="1"/>
</dbReference>
<evidence type="ECO:0000259" key="2">
    <source>
        <dbReference type="PROSITE" id="PS50824"/>
    </source>
</evidence>
<organism evidence="3 4">
    <name type="scientific">Homo sapiens</name>
    <name type="common">Human</name>
    <dbReference type="NCBI Taxonomy" id="9606"/>
    <lineage>
        <taxon>Eukaryota</taxon>
        <taxon>Metazoa</taxon>
        <taxon>Chordata</taxon>
        <taxon>Craniata</taxon>
        <taxon>Vertebrata</taxon>
        <taxon>Euteleostomi</taxon>
        <taxon>Mammalia</taxon>
        <taxon>Eutheria</taxon>
        <taxon>Euarchontoglires</taxon>
        <taxon>Primates</taxon>
        <taxon>Haplorrhini</taxon>
        <taxon>Catarrhini</taxon>
        <taxon>Hominidae</taxon>
        <taxon>Homo</taxon>
    </lineage>
</organism>
<feature type="compositionally biased region" description="Polar residues" evidence="1">
    <location>
        <begin position="170"/>
        <end position="182"/>
    </location>
</feature>
<dbReference type="SMART" id="SM01289">
    <property type="entry name" value="PYRIN"/>
    <property type="match status" value="1"/>
</dbReference>
<dbReference type="OpenTargets" id="ENSG00000091592"/>
<accession>A0A8V8TQA8</accession>
<evidence type="ECO:0000256" key="1">
    <source>
        <dbReference type="SAM" id="MobiDB-lite"/>
    </source>
</evidence>
<dbReference type="OrthoDB" id="428577at2759"/>
<dbReference type="AlphaFoldDB" id="A0A8V8TQA8"/>
<dbReference type="Pfam" id="PF02758">
    <property type="entry name" value="PYRIN"/>
    <property type="match status" value="1"/>
</dbReference>
<reference evidence="3 4" key="3">
    <citation type="journal article" date="2006" name="Nature">
        <title>DNA sequence of human chromosome 17 and analysis of rearrangement in the human lineage.</title>
        <authorList>
            <person name="Zody M.C."/>
            <person name="Garber M."/>
            <person name="Adams D.J."/>
            <person name="Sharpe T."/>
            <person name="Harrow J."/>
            <person name="Lupski J.R."/>
            <person name="Nicholson C."/>
            <person name="Searle S.M."/>
            <person name="Wilming L."/>
            <person name="Young S.K."/>
            <person name="Abouelleil A."/>
            <person name="Allen N.R."/>
            <person name="Bi W."/>
            <person name="Bloom T."/>
            <person name="Borowsky M.L."/>
            <person name="Bugalter B.E."/>
            <person name="Butler J."/>
            <person name="Chang J.L."/>
            <person name="Chen C.K."/>
            <person name="Cook A."/>
            <person name="Corum B."/>
            <person name="Cuomo C.A."/>
            <person name="de Jong P.J."/>
            <person name="DeCaprio D."/>
            <person name="Dewar K."/>
            <person name="FitzGerald M."/>
            <person name="Gilbert J."/>
            <person name="Gibson R."/>
            <person name="Gnerre S."/>
            <person name="Goldstein S."/>
            <person name="Grafham D.V."/>
            <person name="Grocock R."/>
            <person name="Hafez N."/>
            <person name="Hagopian D.S."/>
            <person name="Hart E."/>
            <person name="Norman C.H."/>
            <person name="Humphray S."/>
            <person name="Jaffe D.B."/>
            <person name="Jones M."/>
            <person name="Kamal M."/>
            <person name="Khodiyar V.K."/>
            <person name="LaButti K."/>
            <person name="Laird G."/>
            <person name="Lehoczky J."/>
            <person name="Liu X."/>
            <person name="Lokyitsang T."/>
            <person name="Loveland J."/>
            <person name="Lui A."/>
            <person name="Macdonald P."/>
            <person name="Major J.E."/>
            <person name="Matthews L."/>
            <person name="Mauceli E."/>
            <person name="McCarroll S.A."/>
            <person name="Mihalev A.H."/>
            <person name="Mudge J."/>
            <person name="Nguyen C."/>
            <person name="Nicol R."/>
            <person name="O'Leary S.B."/>
            <person name="Osoegawa K."/>
            <person name="Schwartz D.C."/>
            <person name="Shaw-Smith C."/>
            <person name="Stankiewicz P."/>
            <person name="Steward C."/>
            <person name="Swarbreck D."/>
            <person name="Venkataraman V."/>
            <person name="Whittaker C.A."/>
            <person name="Yang X."/>
            <person name="Zimmer A.R."/>
            <person name="Bradley A."/>
            <person name="Hubbard T."/>
            <person name="Birren B.W."/>
            <person name="Rogers J."/>
            <person name="Lander E.S."/>
            <person name="Nusbaum C."/>
        </authorList>
    </citation>
    <scope>NUCLEOTIDE SEQUENCE [LARGE SCALE GENOMIC DNA]</scope>
</reference>
<reference evidence="3" key="4">
    <citation type="submission" date="2025-08" db="UniProtKB">
        <authorList>
            <consortium name="Ensembl"/>
        </authorList>
    </citation>
    <scope>IDENTIFICATION</scope>
</reference>
<dbReference type="InterPro" id="IPR011029">
    <property type="entry name" value="DEATH-like_dom_sf"/>
</dbReference>
<dbReference type="Proteomes" id="UP000005640">
    <property type="component" value="Chromosome 17"/>
</dbReference>
<protein>
    <submittedName>
        <fullName evidence="3">NLR family pyrin domain containing 1</fullName>
    </submittedName>
</protein>
<dbReference type="SUPFAM" id="SSF47986">
    <property type="entry name" value="DEATH domain"/>
    <property type="match status" value="1"/>
</dbReference>